<evidence type="ECO:0000313" key="2">
    <source>
        <dbReference type="EMBL" id="QJD84998.1"/>
    </source>
</evidence>
<evidence type="ECO:0000256" key="1">
    <source>
        <dbReference type="SAM" id="Phobius"/>
    </source>
</evidence>
<keyword evidence="1" id="KW-0472">Membrane</keyword>
<reference evidence="2 3" key="1">
    <citation type="submission" date="2020-04" db="EMBL/GenBank/DDBJ databases">
        <title>Genome sequencing of novel species.</title>
        <authorList>
            <person name="Heo J."/>
            <person name="Kim S.-J."/>
            <person name="Kim J.-S."/>
            <person name="Hong S.-B."/>
            <person name="Kwon S.-W."/>
        </authorList>
    </citation>
    <scope>NUCLEOTIDE SEQUENCE [LARGE SCALE GENOMIC DNA]</scope>
    <source>
        <strain evidence="2 3">MFER-1</strain>
    </source>
</reference>
<accession>A0A7Z2ZME6</accession>
<evidence type="ECO:0008006" key="4">
    <source>
        <dbReference type="Google" id="ProtNLM"/>
    </source>
</evidence>
<name>A0A7Z2ZME6_9BACL</name>
<evidence type="ECO:0000313" key="3">
    <source>
        <dbReference type="Proteomes" id="UP000502248"/>
    </source>
</evidence>
<feature type="transmembrane region" description="Helical" evidence="1">
    <location>
        <begin position="38"/>
        <end position="59"/>
    </location>
</feature>
<keyword evidence="3" id="KW-1185">Reference proteome</keyword>
<dbReference type="RefSeq" id="WP_169281274.1">
    <property type="nucleotide sequence ID" value="NZ_CP051680.1"/>
</dbReference>
<feature type="transmembrane region" description="Helical" evidence="1">
    <location>
        <begin position="7"/>
        <end position="26"/>
    </location>
</feature>
<organism evidence="2 3">
    <name type="scientific">Cohnella herbarum</name>
    <dbReference type="NCBI Taxonomy" id="2728023"/>
    <lineage>
        <taxon>Bacteria</taxon>
        <taxon>Bacillati</taxon>
        <taxon>Bacillota</taxon>
        <taxon>Bacilli</taxon>
        <taxon>Bacillales</taxon>
        <taxon>Paenibacillaceae</taxon>
        <taxon>Cohnella</taxon>
    </lineage>
</organism>
<keyword evidence="1" id="KW-1133">Transmembrane helix</keyword>
<gene>
    <name evidence="2" type="ORF">HH215_18625</name>
</gene>
<keyword evidence="1" id="KW-0812">Transmembrane</keyword>
<dbReference type="Proteomes" id="UP000502248">
    <property type="component" value="Chromosome"/>
</dbReference>
<dbReference type="EMBL" id="CP051680">
    <property type="protein sequence ID" value="QJD84998.1"/>
    <property type="molecule type" value="Genomic_DNA"/>
</dbReference>
<dbReference type="KEGG" id="cheb:HH215_18625"/>
<sequence length="65" mass="7191">MKNRTTIGKVFAFMGIFIFAFGFAFNRDLGITDTPEPYSSLSIPLIAIGIISLISSNFLKKKTTK</sequence>
<dbReference type="AlphaFoldDB" id="A0A7Z2ZME6"/>
<protein>
    <recommendedName>
        <fullName evidence="4">DUF3098 domain-containing protein</fullName>
    </recommendedName>
</protein>
<proteinExistence type="predicted"/>